<accession>A0A147DLR1</accession>
<feature type="non-terminal residue" evidence="2">
    <location>
        <position position="116"/>
    </location>
</feature>
<dbReference type="EMBL" id="LDRC01000135">
    <property type="protein sequence ID" value="KTR45380.1"/>
    <property type="molecule type" value="Genomic_DNA"/>
</dbReference>
<feature type="domain" description="FAD dependent oxidoreductase" evidence="1">
    <location>
        <begin position="21"/>
        <end position="65"/>
    </location>
</feature>
<dbReference type="Gene3D" id="3.50.50.60">
    <property type="entry name" value="FAD/NAD(P)-binding domain"/>
    <property type="match status" value="1"/>
</dbReference>
<name>A0A147DLR1_9MICO</name>
<gene>
    <name evidence="2" type="ORF">NS359_15925</name>
</gene>
<dbReference type="SUPFAM" id="SSF51905">
    <property type="entry name" value="FAD/NAD(P)-binding domain"/>
    <property type="match status" value="1"/>
</dbReference>
<dbReference type="AlphaFoldDB" id="A0A147DLR1"/>
<comment type="caution">
    <text evidence="2">The sequence shown here is derived from an EMBL/GenBank/DDBJ whole genome shotgun (WGS) entry which is preliminary data.</text>
</comment>
<dbReference type="OrthoDB" id="7279140at2"/>
<evidence type="ECO:0000259" key="1">
    <source>
        <dbReference type="Pfam" id="PF01266"/>
    </source>
</evidence>
<dbReference type="Pfam" id="PF01266">
    <property type="entry name" value="DAO"/>
    <property type="match status" value="1"/>
</dbReference>
<protein>
    <submittedName>
        <fullName evidence="2">Flavoprotein</fullName>
    </submittedName>
</protein>
<sequence>MTLTLTVLPRADADRLAGLPVAVIGAGPVGLAAAAHLLEQGLPVVVYEAGDHVGTSVRAWGHTRLFSPWRYVIDAAARRLLEPTGWNEPRRSSLPTGHDLVAQYLDPLAQTPELAP</sequence>
<reference evidence="2 3" key="1">
    <citation type="journal article" date="2016" name="Front. Microbiol.">
        <title>Genomic Resource of Rice Seed Associated Bacteria.</title>
        <authorList>
            <person name="Midha S."/>
            <person name="Bansal K."/>
            <person name="Sharma S."/>
            <person name="Kumar N."/>
            <person name="Patil P.P."/>
            <person name="Chaudhry V."/>
            <person name="Patil P.B."/>
        </authorList>
    </citation>
    <scope>NUCLEOTIDE SEQUENCE [LARGE SCALE GENOMIC DNA]</scope>
    <source>
        <strain evidence="2 3">NS359</strain>
    </source>
</reference>
<dbReference type="InterPro" id="IPR006076">
    <property type="entry name" value="FAD-dep_OxRdtase"/>
</dbReference>
<dbReference type="InterPro" id="IPR036188">
    <property type="entry name" value="FAD/NAD-bd_sf"/>
</dbReference>
<dbReference type="Proteomes" id="UP000072763">
    <property type="component" value="Unassembled WGS sequence"/>
</dbReference>
<dbReference type="RefSeq" id="WP_153001904.1">
    <property type="nucleotide sequence ID" value="NZ_LDRC01000135.1"/>
</dbReference>
<proteinExistence type="predicted"/>
<evidence type="ECO:0000313" key="2">
    <source>
        <dbReference type="EMBL" id="KTR45380.1"/>
    </source>
</evidence>
<organism evidence="2 3">
    <name type="scientific">Curtobacterium oceanosedimentum</name>
    <dbReference type="NCBI Taxonomy" id="465820"/>
    <lineage>
        <taxon>Bacteria</taxon>
        <taxon>Bacillati</taxon>
        <taxon>Actinomycetota</taxon>
        <taxon>Actinomycetes</taxon>
        <taxon>Micrococcales</taxon>
        <taxon>Microbacteriaceae</taxon>
        <taxon>Curtobacterium</taxon>
    </lineage>
</organism>
<evidence type="ECO:0000313" key="3">
    <source>
        <dbReference type="Proteomes" id="UP000072763"/>
    </source>
</evidence>